<dbReference type="InterPro" id="IPR036291">
    <property type="entry name" value="NAD(P)-bd_dom_sf"/>
</dbReference>
<keyword evidence="3" id="KW-0560">Oxidoreductase</keyword>
<dbReference type="PANTHER" id="PTHR43401">
    <property type="entry name" value="L-THREONINE 3-DEHYDROGENASE"/>
    <property type="match status" value="1"/>
</dbReference>
<protein>
    <submittedName>
        <fullName evidence="6">Sorbitol dehydrogenase</fullName>
    </submittedName>
</protein>
<dbReference type="SUPFAM" id="SSF51735">
    <property type="entry name" value="NAD(P)-binding Rossmann-fold domains"/>
    <property type="match status" value="1"/>
</dbReference>
<evidence type="ECO:0000256" key="2">
    <source>
        <dbReference type="ARBA" id="ARBA00022833"/>
    </source>
</evidence>
<keyword evidence="7" id="KW-1185">Reference proteome</keyword>
<comment type="similarity">
    <text evidence="4">Belongs to the zinc-containing alcohol dehydrogenase family.</text>
</comment>
<dbReference type="RefSeq" id="WP_345100368.1">
    <property type="nucleotide sequence ID" value="NZ_BAABCV010000001.1"/>
</dbReference>
<evidence type="ECO:0000259" key="5">
    <source>
        <dbReference type="SMART" id="SM00829"/>
    </source>
</evidence>
<dbReference type="SMART" id="SM00829">
    <property type="entry name" value="PKS_ER"/>
    <property type="match status" value="1"/>
</dbReference>
<organism evidence="6 7">
    <name type="scientific">Mucilaginibacter panaciglaebae</name>
    <dbReference type="NCBI Taxonomy" id="502331"/>
    <lineage>
        <taxon>Bacteria</taxon>
        <taxon>Pseudomonadati</taxon>
        <taxon>Bacteroidota</taxon>
        <taxon>Sphingobacteriia</taxon>
        <taxon>Sphingobacteriales</taxon>
        <taxon>Sphingobacteriaceae</taxon>
        <taxon>Mucilaginibacter</taxon>
    </lineage>
</organism>
<gene>
    <name evidence="6" type="primary">gutB</name>
    <name evidence="6" type="ORF">GCM10022392_01590</name>
</gene>
<evidence type="ECO:0000256" key="4">
    <source>
        <dbReference type="RuleBase" id="RU361277"/>
    </source>
</evidence>
<dbReference type="PANTHER" id="PTHR43401:SF2">
    <property type="entry name" value="L-THREONINE 3-DEHYDROGENASE"/>
    <property type="match status" value="1"/>
</dbReference>
<comment type="caution">
    <text evidence="6">The sequence shown here is derived from an EMBL/GenBank/DDBJ whole genome shotgun (WGS) entry which is preliminary data.</text>
</comment>
<dbReference type="Gene3D" id="3.90.180.10">
    <property type="entry name" value="Medium-chain alcohol dehydrogenases, catalytic domain"/>
    <property type="match status" value="1"/>
</dbReference>
<name>A0ABP7WA35_9SPHI</name>
<dbReference type="Pfam" id="PF00107">
    <property type="entry name" value="ADH_zinc_N"/>
    <property type="match status" value="1"/>
</dbReference>
<dbReference type="Proteomes" id="UP001500841">
    <property type="component" value="Unassembled WGS sequence"/>
</dbReference>
<dbReference type="InterPro" id="IPR050129">
    <property type="entry name" value="Zn_alcohol_dh"/>
</dbReference>
<reference evidence="7" key="1">
    <citation type="journal article" date="2019" name="Int. J. Syst. Evol. Microbiol.">
        <title>The Global Catalogue of Microorganisms (GCM) 10K type strain sequencing project: providing services to taxonomists for standard genome sequencing and annotation.</title>
        <authorList>
            <consortium name="The Broad Institute Genomics Platform"/>
            <consortium name="The Broad Institute Genome Sequencing Center for Infectious Disease"/>
            <person name="Wu L."/>
            <person name="Ma J."/>
        </authorList>
    </citation>
    <scope>NUCLEOTIDE SEQUENCE [LARGE SCALE GENOMIC DNA]</scope>
    <source>
        <strain evidence="7">JCM 17085</strain>
    </source>
</reference>
<comment type="cofactor">
    <cofactor evidence="4">
        <name>Zn(2+)</name>
        <dbReference type="ChEBI" id="CHEBI:29105"/>
    </cofactor>
</comment>
<dbReference type="SUPFAM" id="SSF50129">
    <property type="entry name" value="GroES-like"/>
    <property type="match status" value="1"/>
</dbReference>
<evidence type="ECO:0000256" key="1">
    <source>
        <dbReference type="ARBA" id="ARBA00022723"/>
    </source>
</evidence>
<keyword evidence="1 4" id="KW-0479">Metal-binding</keyword>
<dbReference type="InterPro" id="IPR013149">
    <property type="entry name" value="ADH-like_C"/>
</dbReference>
<dbReference type="InterPro" id="IPR011032">
    <property type="entry name" value="GroES-like_sf"/>
</dbReference>
<accession>A0ABP7WA35</accession>
<evidence type="ECO:0000256" key="3">
    <source>
        <dbReference type="ARBA" id="ARBA00023002"/>
    </source>
</evidence>
<dbReference type="Pfam" id="PF08240">
    <property type="entry name" value="ADH_N"/>
    <property type="match status" value="1"/>
</dbReference>
<dbReference type="EMBL" id="BAABCV010000001">
    <property type="protein sequence ID" value="GAA4084539.1"/>
    <property type="molecule type" value="Genomic_DNA"/>
</dbReference>
<keyword evidence="2 4" id="KW-0862">Zinc</keyword>
<evidence type="ECO:0000313" key="6">
    <source>
        <dbReference type="EMBL" id="GAA4084539.1"/>
    </source>
</evidence>
<feature type="domain" description="Enoyl reductase (ER)" evidence="5">
    <location>
        <begin position="20"/>
        <end position="355"/>
    </location>
</feature>
<dbReference type="InterPro" id="IPR013154">
    <property type="entry name" value="ADH-like_N"/>
</dbReference>
<sequence length="360" mass="39693">MNESNEYQNEMKAALKTKDGEFEIEQVSIPKVAEPNWVVARVRVAGICGTDLRHWKKPEPELECKIMGHELAGEVVEVGPEVKNVKPGDRVVIETVLGDGTCDWCNIQQYNLCPNLYPVRMKTLSQAFAQYVAGPCYKFYKLPDNVSFEEATLLDTFSVGLHAIQLSNIKLNDKVVVIGAGCIGLGELQLAKICGADVLITDKEDSALQLAKELGADEVVNPDEEDVVERVKAFTNGRGADIVFECAGGVAMPMTLPQAVNSCRIGGKVVIVGGFEKEQKDIPLDWSHIQMAEIKIIPSASYSYWGIYPEMQMTLDLLAKGKLNARKMITHSFSLDDINKAFETARKKEQSHAVFVALTI</sequence>
<evidence type="ECO:0000313" key="7">
    <source>
        <dbReference type="Proteomes" id="UP001500841"/>
    </source>
</evidence>
<dbReference type="PROSITE" id="PS00059">
    <property type="entry name" value="ADH_ZINC"/>
    <property type="match status" value="1"/>
</dbReference>
<proteinExistence type="inferred from homology"/>
<dbReference type="Gene3D" id="3.40.50.720">
    <property type="entry name" value="NAD(P)-binding Rossmann-like Domain"/>
    <property type="match status" value="1"/>
</dbReference>
<dbReference type="InterPro" id="IPR020843">
    <property type="entry name" value="ER"/>
</dbReference>
<dbReference type="InterPro" id="IPR002328">
    <property type="entry name" value="ADH_Zn_CS"/>
</dbReference>